<sequence>MNIVKNIADAVVRRVSQALPPLNNAVVEKTFPAREPYQPTPPVNVDMFPEKLTQSFLQPVTFHAHSIYRLKDVYVTWNGGVMRNFRLFLPSLVHDYYAETFQDTLLLRQWVGEKVNVATDCVAICHNQWSVENYYHWMADTLPRLLVLRELHPNMMLELPQPIPPKELPSYIKATASALGFNRYAPVNPQQIMRAACVVVPELTATPIKQNPELIRQVRAELLSAYGPAPAPATRRIFAARSASGARRIINEPEVDAVLEEFGFEKVYFERITFSEQIQLMHETTILLGVHGAGMTNMFFLQPGAKVLELLDKDYQVHCYYWLASCFNLPYYLIPCQGTNPEHTSHSDIQVDIVLLRKVIEMAVA</sequence>
<evidence type="ECO:0000313" key="5">
    <source>
        <dbReference type="EMBL" id="GAA3993014.1"/>
    </source>
</evidence>
<name>A0ABP7R6D6_9BACT</name>
<keyword evidence="2" id="KW-0808">Transferase</keyword>
<comment type="caution">
    <text evidence="5">The sequence shown here is derived from an EMBL/GenBank/DDBJ whole genome shotgun (WGS) entry which is preliminary data.</text>
</comment>
<dbReference type="Proteomes" id="UP001501556">
    <property type="component" value="Unassembled WGS sequence"/>
</dbReference>
<keyword evidence="6" id="KW-1185">Reference proteome</keyword>
<feature type="domain" description="Glycosyltransferase 61 catalytic" evidence="4">
    <location>
        <begin position="134"/>
        <end position="308"/>
    </location>
</feature>
<gene>
    <name evidence="5" type="ORF">GCM10022407_41660</name>
</gene>
<dbReference type="RefSeq" id="WP_345127610.1">
    <property type="nucleotide sequence ID" value="NZ_BAABDI010000054.1"/>
</dbReference>
<dbReference type="InterPro" id="IPR049625">
    <property type="entry name" value="Glyco_transf_61_cat"/>
</dbReference>
<dbReference type="PANTHER" id="PTHR20961">
    <property type="entry name" value="GLYCOSYLTRANSFERASE"/>
    <property type="match status" value="1"/>
</dbReference>
<dbReference type="EMBL" id="BAABDI010000054">
    <property type="protein sequence ID" value="GAA3993014.1"/>
    <property type="molecule type" value="Genomic_DNA"/>
</dbReference>
<proteinExistence type="predicted"/>
<evidence type="ECO:0000256" key="1">
    <source>
        <dbReference type="ARBA" id="ARBA00022676"/>
    </source>
</evidence>
<evidence type="ECO:0000259" key="4">
    <source>
        <dbReference type="Pfam" id="PF04577"/>
    </source>
</evidence>
<evidence type="ECO:0000256" key="3">
    <source>
        <dbReference type="ARBA" id="ARBA00023180"/>
    </source>
</evidence>
<dbReference type="Pfam" id="PF04577">
    <property type="entry name" value="Glyco_transf_61"/>
    <property type="match status" value="1"/>
</dbReference>
<evidence type="ECO:0000313" key="6">
    <source>
        <dbReference type="Proteomes" id="UP001501556"/>
    </source>
</evidence>
<keyword evidence="3" id="KW-0325">Glycoprotein</keyword>
<keyword evidence="1" id="KW-0328">Glycosyltransferase</keyword>
<organism evidence="5 6">
    <name type="scientific">Hymenobacter antarcticus</name>
    <dbReference type="NCBI Taxonomy" id="486270"/>
    <lineage>
        <taxon>Bacteria</taxon>
        <taxon>Pseudomonadati</taxon>
        <taxon>Bacteroidota</taxon>
        <taxon>Cytophagia</taxon>
        <taxon>Cytophagales</taxon>
        <taxon>Hymenobacteraceae</taxon>
        <taxon>Hymenobacter</taxon>
    </lineage>
</organism>
<reference evidence="6" key="1">
    <citation type="journal article" date="2019" name="Int. J. Syst. Evol. Microbiol.">
        <title>The Global Catalogue of Microorganisms (GCM) 10K type strain sequencing project: providing services to taxonomists for standard genome sequencing and annotation.</title>
        <authorList>
            <consortium name="The Broad Institute Genomics Platform"/>
            <consortium name="The Broad Institute Genome Sequencing Center for Infectious Disease"/>
            <person name="Wu L."/>
            <person name="Ma J."/>
        </authorList>
    </citation>
    <scope>NUCLEOTIDE SEQUENCE [LARGE SCALE GENOMIC DNA]</scope>
    <source>
        <strain evidence="6">JCM 17217</strain>
    </source>
</reference>
<accession>A0ABP7R6D6</accession>
<evidence type="ECO:0000256" key="2">
    <source>
        <dbReference type="ARBA" id="ARBA00022679"/>
    </source>
</evidence>
<protein>
    <recommendedName>
        <fullName evidence="4">Glycosyltransferase 61 catalytic domain-containing protein</fullName>
    </recommendedName>
</protein>
<dbReference type="InterPro" id="IPR007657">
    <property type="entry name" value="Glycosyltransferase_61"/>
</dbReference>